<evidence type="ECO:0000259" key="1">
    <source>
        <dbReference type="Pfam" id="PF02627"/>
    </source>
</evidence>
<dbReference type="PANTHER" id="PTHR33570:SF2">
    <property type="entry name" value="CARBOXYMUCONOLACTONE DECARBOXYLASE-LIKE DOMAIN-CONTAINING PROTEIN"/>
    <property type="match status" value="1"/>
</dbReference>
<dbReference type="SUPFAM" id="SSF69118">
    <property type="entry name" value="AhpD-like"/>
    <property type="match status" value="1"/>
</dbReference>
<accession>A0A4R2FJ70</accession>
<gene>
    <name evidence="2" type="ORF">EDC91_103179</name>
</gene>
<dbReference type="RefSeq" id="WP_133037934.1">
    <property type="nucleotide sequence ID" value="NZ_SLWF01000003.1"/>
</dbReference>
<dbReference type="Proteomes" id="UP000294832">
    <property type="component" value="Unassembled WGS sequence"/>
</dbReference>
<dbReference type="AlphaFoldDB" id="A0A4R2FJ70"/>
<dbReference type="InterPro" id="IPR052512">
    <property type="entry name" value="4CMD/NDH-1_regulator"/>
</dbReference>
<feature type="domain" description="Carboxymuconolactone decarboxylase-like" evidence="1">
    <location>
        <begin position="36"/>
        <end position="118"/>
    </location>
</feature>
<dbReference type="EMBL" id="SLWF01000003">
    <property type="protein sequence ID" value="TCN88998.1"/>
    <property type="molecule type" value="Genomic_DNA"/>
</dbReference>
<comment type="caution">
    <text evidence="2">The sequence shown here is derived from an EMBL/GenBank/DDBJ whole genome shotgun (WGS) entry which is preliminary data.</text>
</comment>
<keyword evidence="3" id="KW-1185">Reference proteome</keyword>
<dbReference type="InterPro" id="IPR003779">
    <property type="entry name" value="CMD-like"/>
</dbReference>
<organism evidence="2 3">
    <name type="scientific">Shewanella fodinae</name>
    <dbReference type="NCBI Taxonomy" id="552357"/>
    <lineage>
        <taxon>Bacteria</taxon>
        <taxon>Pseudomonadati</taxon>
        <taxon>Pseudomonadota</taxon>
        <taxon>Gammaproteobacteria</taxon>
        <taxon>Alteromonadales</taxon>
        <taxon>Shewanellaceae</taxon>
        <taxon>Shewanella</taxon>
    </lineage>
</organism>
<evidence type="ECO:0000313" key="3">
    <source>
        <dbReference type="Proteomes" id="UP000294832"/>
    </source>
</evidence>
<dbReference type="Pfam" id="PF02627">
    <property type="entry name" value="CMD"/>
    <property type="match status" value="1"/>
</dbReference>
<dbReference type="OrthoDB" id="9801400at2"/>
<dbReference type="GO" id="GO:0051920">
    <property type="term" value="F:peroxiredoxin activity"/>
    <property type="evidence" value="ECO:0007669"/>
    <property type="project" value="InterPro"/>
</dbReference>
<evidence type="ECO:0000313" key="2">
    <source>
        <dbReference type="EMBL" id="TCN88998.1"/>
    </source>
</evidence>
<dbReference type="Gene3D" id="1.20.1290.10">
    <property type="entry name" value="AhpD-like"/>
    <property type="match status" value="1"/>
</dbReference>
<name>A0A4R2FJ70_9GAMM</name>
<sequence length="129" mass="14244">MAQDKYTQGLAIRRAVLGDAYVDNSLKNATDFTRPLQALITANCWGEIWSSEVIPPRTRSLITIATLVALRASEEIKVHVRGALRNGCSVAEIQDVLLQTTVYCGVPAGIEAFRAAKEVIEQWQQEQSE</sequence>
<proteinExistence type="predicted"/>
<dbReference type="PANTHER" id="PTHR33570">
    <property type="entry name" value="4-CARBOXYMUCONOLACTONE DECARBOXYLASE FAMILY PROTEIN"/>
    <property type="match status" value="1"/>
</dbReference>
<protein>
    <submittedName>
        <fullName evidence="2">4-carboxymuconolactone decarboxylase</fullName>
    </submittedName>
</protein>
<dbReference type="InterPro" id="IPR029032">
    <property type="entry name" value="AhpD-like"/>
</dbReference>
<reference evidence="2 3" key="1">
    <citation type="submission" date="2019-03" db="EMBL/GenBank/DDBJ databases">
        <title>Freshwater and sediment microbial communities from various areas in North America, analyzing microbe dynamics in response to fracking.</title>
        <authorList>
            <person name="Lamendella R."/>
        </authorList>
    </citation>
    <scope>NUCLEOTIDE SEQUENCE [LARGE SCALE GENOMIC DNA]</scope>
    <source>
        <strain evidence="2 3">74A</strain>
    </source>
</reference>